<dbReference type="InterPro" id="IPR011162">
    <property type="entry name" value="MHC_I/II-like_Ag-recog"/>
</dbReference>
<dbReference type="GeneTree" id="ENSGT01120000271828"/>
<dbReference type="GO" id="GO:0009897">
    <property type="term" value="C:external side of plasma membrane"/>
    <property type="evidence" value="ECO:0007669"/>
    <property type="project" value="TreeGrafter"/>
</dbReference>
<dbReference type="InterPro" id="IPR037055">
    <property type="entry name" value="MHC_I-like_Ag-recog_sf"/>
</dbReference>
<keyword evidence="1" id="KW-0325">Glycoprotein</keyword>
<dbReference type="Pfam" id="PF00129">
    <property type="entry name" value="MHC_I"/>
    <property type="match status" value="1"/>
</dbReference>
<evidence type="ECO:0000313" key="4">
    <source>
        <dbReference type="Proteomes" id="UP000314983"/>
    </source>
</evidence>
<name>A0A4W4E056_ELEEL</name>
<protein>
    <recommendedName>
        <fullName evidence="2">MHC class I-like antigen recognition-like domain-containing protein</fullName>
    </recommendedName>
</protein>
<evidence type="ECO:0000256" key="1">
    <source>
        <dbReference type="ARBA" id="ARBA00023180"/>
    </source>
</evidence>
<feature type="domain" description="MHC class I-like antigen recognition-like" evidence="2">
    <location>
        <begin position="22"/>
        <end position="116"/>
    </location>
</feature>
<dbReference type="Proteomes" id="UP000314983">
    <property type="component" value="Chromosome 5"/>
</dbReference>
<evidence type="ECO:0000313" key="3">
    <source>
        <dbReference type="Ensembl" id="ENSEEEP00000005183.2"/>
    </source>
</evidence>
<dbReference type="PANTHER" id="PTHR16675">
    <property type="entry name" value="MHC CLASS I-RELATED"/>
    <property type="match status" value="1"/>
</dbReference>
<keyword evidence="4" id="KW-1185">Reference proteome</keyword>
<dbReference type="OMA" id="GHHETQF"/>
<dbReference type="InterPro" id="IPR050208">
    <property type="entry name" value="MHC_class-I_related"/>
</dbReference>
<reference evidence="3" key="4">
    <citation type="submission" date="2025-08" db="UniProtKB">
        <authorList>
            <consortium name="Ensembl"/>
        </authorList>
    </citation>
    <scope>IDENTIFICATION</scope>
</reference>
<dbReference type="Ensembl" id="ENSEEET00000005252.2">
    <property type="protein sequence ID" value="ENSEEEP00000005183.2"/>
    <property type="gene ID" value="ENSEEEG00000002701.2"/>
</dbReference>
<reference evidence="4" key="1">
    <citation type="journal article" date="2014" name="Science">
        <title>Nonhuman genetics. Genomic basis for the convergent evolution of electric organs.</title>
        <authorList>
            <person name="Gallant J.R."/>
            <person name="Traeger L.L."/>
            <person name="Volkening J.D."/>
            <person name="Moffett H."/>
            <person name="Chen P.H."/>
            <person name="Novina C.D."/>
            <person name="Phillips G.N.Jr."/>
            <person name="Anand R."/>
            <person name="Wells G.B."/>
            <person name="Pinch M."/>
            <person name="Guth R."/>
            <person name="Unguez G.A."/>
            <person name="Albert J.S."/>
            <person name="Zakon H.H."/>
            <person name="Samanta M.P."/>
            <person name="Sussman M.R."/>
        </authorList>
    </citation>
    <scope>NUCLEOTIDE SEQUENCE [LARGE SCALE GENOMIC DNA]</scope>
</reference>
<evidence type="ECO:0000259" key="2">
    <source>
        <dbReference type="Pfam" id="PF00129"/>
    </source>
</evidence>
<dbReference type="SUPFAM" id="SSF54452">
    <property type="entry name" value="MHC antigen-recognition domain"/>
    <property type="match status" value="1"/>
</dbReference>
<sequence>QVQLSVNQIKCLHVGGLSFTCSHSLQYFYTAVTPGINFPEFTIVGLVDEEQFVYYDNIIRKMIPKSEWIKKSEGADYWNTETQKQEGAQETFKVSISNIMGRFNQTNGENKHTQYMND</sequence>
<dbReference type="PANTHER" id="PTHR16675:SF237">
    <property type="entry name" value="MHC CLASS I ANTIGEN TRANSCRIPT VARIANT 1-RELATED"/>
    <property type="match status" value="1"/>
</dbReference>
<reference evidence="4" key="2">
    <citation type="journal article" date="2017" name="Sci. Adv.">
        <title>A tail of two voltages: Proteomic comparison of the three electric organs of the electric eel.</title>
        <authorList>
            <person name="Traeger L.L."/>
            <person name="Sabat G."/>
            <person name="Barrett-Wilt G.A."/>
            <person name="Wells G.B."/>
            <person name="Sussman M.R."/>
        </authorList>
    </citation>
    <scope>NUCLEOTIDE SEQUENCE [LARGE SCALE GENOMIC DNA]</scope>
</reference>
<proteinExistence type="predicted"/>
<reference evidence="3" key="3">
    <citation type="submission" date="2020-05" db="EMBL/GenBank/DDBJ databases">
        <title>Electrophorus electricus (electric eel) genome, fEleEle1, primary haplotype.</title>
        <authorList>
            <person name="Myers G."/>
            <person name="Meyer A."/>
            <person name="Fedrigo O."/>
            <person name="Formenti G."/>
            <person name="Rhie A."/>
            <person name="Tracey A."/>
            <person name="Sims Y."/>
            <person name="Jarvis E.D."/>
        </authorList>
    </citation>
    <scope>NUCLEOTIDE SEQUENCE [LARGE SCALE GENOMIC DNA]</scope>
</reference>
<accession>A0A4W4E056</accession>
<dbReference type="GO" id="GO:0006955">
    <property type="term" value="P:immune response"/>
    <property type="evidence" value="ECO:0007669"/>
    <property type="project" value="TreeGrafter"/>
</dbReference>
<dbReference type="Gene3D" id="3.30.500.10">
    <property type="entry name" value="MHC class I-like antigen recognition-like"/>
    <property type="match status" value="1"/>
</dbReference>
<organism evidence="3 4">
    <name type="scientific">Electrophorus electricus</name>
    <name type="common">Electric eel</name>
    <name type="synonym">Gymnotus electricus</name>
    <dbReference type="NCBI Taxonomy" id="8005"/>
    <lineage>
        <taxon>Eukaryota</taxon>
        <taxon>Metazoa</taxon>
        <taxon>Chordata</taxon>
        <taxon>Craniata</taxon>
        <taxon>Vertebrata</taxon>
        <taxon>Euteleostomi</taxon>
        <taxon>Actinopterygii</taxon>
        <taxon>Neopterygii</taxon>
        <taxon>Teleostei</taxon>
        <taxon>Ostariophysi</taxon>
        <taxon>Gymnotiformes</taxon>
        <taxon>Gymnotoidei</taxon>
        <taxon>Gymnotidae</taxon>
        <taxon>Electrophorus</taxon>
    </lineage>
</organism>
<dbReference type="InterPro" id="IPR011161">
    <property type="entry name" value="MHC_I-like_Ag-recog"/>
</dbReference>
<dbReference type="AlphaFoldDB" id="A0A4W4E056"/>
<dbReference type="GO" id="GO:0005615">
    <property type="term" value="C:extracellular space"/>
    <property type="evidence" value="ECO:0007669"/>
    <property type="project" value="TreeGrafter"/>
</dbReference>
<reference evidence="3" key="5">
    <citation type="submission" date="2025-09" db="UniProtKB">
        <authorList>
            <consortium name="Ensembl"/>
        </authorList>
    </citation>
    <scope>IDENTIFICATION</scope>
</reference>